<keyword evidence="1" id="KW-0812">Transmembrane</keyword>
<keyword evidence="3" id="KW-1185">Reference proteome</keyword>
<dbReference type="HOGENOM" id="CLU_1937120_0_0_6"/>
<proteinExistence type="predicted"/>
<protein>
    <recommendedName>
        <fullName evidence="4">Integral membrane protein</fullName>
    </recommendedName>
</protein>
<dbReference type="RefSeq" id="WP_015816830.1">
    <property type="nucleotide sequence ID" value="NC_012997.1"/>
</dbReference>
<dbReference type="KEGG" id="ttu:TERTU_0632"/>
<reference evidence="2 3" key="1">
    <citation type="journal article" date="2009" name="PLoS ONE">
        <title>The complete genome of Teredinibacter turnerae T7901: an intracellular endosymbiont of marine wood-boring bivalves (shipworms).</title>
        <authorList>
            <person name="Yang J.C."/>
            <person name="Madupu R."/>
            <person name="Durkin A.S."/>
            <person name="Ekborg N.A."/>
            <person name="Pedamallu C.S."/>
            <person name="Hostetler J.B."/>
            <person name="Radune D."/>
            <person name="Toms B.S."/>
            <person name="Henrissat B."/>
            <person name="Coutinho P.M."/>
            <person name="Schwarz S."/>
            <person name="Field L."/>
            <person name="Trindade-Silva A.E."/>
            <person name="Soares C.A.G."/>
            <person name="Elshahawi S."/>
            <person name="Hanora A."/>
            <person name="Schmidt E.W."/>
            <person name="Haygood M.G."/>
            <person name="Posfai J."/>
            <person name="Benner J."/>
            <person name="Madinger C."/>
            <person name="Nove J."/>
            <person name="Anton B."/>
            <person name="Chaudhary K."/>
            <person name="Foster J."/>
            <person name="Holman A."/>
            <person name="Kumar S."/>
            <person name="Lessard P.A."/>
            <person name="Luyten Y.A."/>
            <person name="Slatko B."/>
            <person name="Wood N."/>
            <person name="Wu B."/>
            <person name="Teplitski M."/>
            <person name="Mougous J.D."/>
            <person name="Ward N."/>
            <person name="Eisen J.A."/>
            <person name="Badger J.H."/>
            <person name="Distel D.L."/>
        </authorList>
    </citation>
    <scope>NUCLEOTIDE SEQUENCE [LARGE SCALE GENOMIC DNA]</scope>
    <source>
        <strain evidence="3">ATCC 39867 / T7901</strain>
    </source>
</reference>
<evidence type="ECO:0008006" key="4">
    <source>
        <dbReference type="Google" id="ProtNLM"/>
    </source>
</evidence>
<name>C5BNQ9_TERTT</name>
<evidence type="ECO:0000313" key="2">
    <source>
        <dbReference type="EMBL" id="ACR10718.1"/>
    </source>
</evidence>
<dbReference type="EMBL" id="CP001614">
    <property type="protein sequence ID" value="ACR10718.1"/>
    <property type="molecule type" value="Genomic_DNA"/>
</dbReference>
<keyword evidence="1" id="KW-1133">Transmembrane helix</keyword>
<dbReference type="STRING" id="377629.TERTU_0632"/>
<feature type="transmembrane region" description="Helical" evidence="1">
    <location>
        <begin position="102"/>
        <end position="122"/>
    </location>
</feature>
<dbReference type="OrthoDB" id="5741798at2"/>
<organism evidence="2 3">
    <name type="scientific">Teredinibacter turnerae (strain ATCC 39867 / T7901)</name>
    <dbReference type="NCBI Taxonomy" id="377629"/>
    <lineage>
        <taxon>Bacteria</taxon>
        <taxon>Pseudomonadati</taxon>
        <taxon>Pseudomonadota</taxon>
        <taxon>Gammaproteobacteria</taxon>
        <taxon>Cellvibrionales</taxon>
        <taxon>Cellvibrionaceae</taxon>
        <taxon>Teredinibacter</taxon>
    </lineage>
</organism>
<gene>
    <name evidence="2" type="ordered locus">TERTU_0632</name>
</gene>
<evidence type="ECO:0000256" key="1">
    <source>
        <dbReference type="SAM" id="Phobius"/>
    </source>
</evidence>
<dbReference type="AlphaFoldDB" id="C5BNQ9"/>
<feature type="transmembrane region" description="Helical" evidence="1">
    <location>
        <begin position="46"/>
        <end position="64"/>
    </location>
</feature>
<dbReference type="Proteomes" id="UP000009080">
    <property type="component" value="Chromosome"/>
</dbReference>
<sequence length="130" mass="15058">MEMALYFYVCSLTVLFTLSAAVKIILKMRGRYEQTPRIVQWEEAIMFVYFALGFAGLLLHYHQLPVGPALLWQAYAIGLFCYAAATHWFPKMHWIERAASRRAYLTTLFAGHFLALPFYFLVARLALLDI</sequence>
<keyword evidence="1" id="KW-0472">Membrane</keyword>
<feature type="transmembrane region" description="Helical" evidence="1">
    <location>
        <begin position="6"/>
        <end position="26"/>
    </location>
</feature>
<feature type="transmembrane region" description="Helical" evidence="1">
    <location>
        <begin position="70"/>
        <end position="90"/>
    </location>
</feature>
<evidence type="ECO:0000313" key="3">
    <source>
        <dbReference type="Proteomes" id="UP000009080"/>
    </source>
</evidence>
<accession>C5BNQ9</accession>